<evidence type="ECO:0000259" key="9">
    <source>
        <dbReference type="Pfam" id="PF05199"/>
    </source>
</evidence>
<dbReference type="InterPro" id="IPR051473">
    <property type="entry name" value="P2Ox-like"/>
</dbReference>
<dbReference type="InterPro" id="IPR000172">
    <property type="entry name" value="GMC_OxRdtase_N"/>
</dbReference>
<dbReference type="Proteomes" id="UP000321079">
    <property type="component" value="Unassembled WGS sequence"/>
</dbReference>
<evidence type="ECO:0000256" key="6">
    <source>
        <dbReference type="SAM" id="MobiDB-lite"/>
    </source>
</evidence>
<evidence type="ECO:0000313" key="10">
    <source>
        <dbReference type="EMBL" id="GEK97052.1"/>
    </source>
</evidence>
<name>A0A511BB83_9PROT</name>
<dbReference type="Gene3D" id="3.50.50.60">
    <property type="entry name" value="FAD/NAD(P)-binding domain"/>
    <property type="match status" value="2"/>
</dbReference>
<keyword evidence="11" id="KW-1185">Reference proteome</keyword>
<evidence type="ECO:0000259" key="7">
    <source>
        <dbReference type="Pfam" id="PF00732"/>
    </source>
</evidence>
<dbReference type="Pfam" id="PF01266">
    <property type="entry name" value="DAO"/>
    <property type="match status" value="1"/>
</dbReference>
<dbReference type="AlphaFoldDB" id="A0A511BB83"/>
<comment type="similarity">
    <text evidence="2">Belongs to the GMC oxidoreductase family.</text>
</comment>
<comment type="caution">
    <text evidence="10">The sequence shown here is derived from an EMBL/GenBank/DDBJ whole genome shotgun (WGS) entry which is preliminary data.</text>
</comment>
<accession>A0A511BB83</accession>
<feature type="domain" description="Glucose-methanol-choline oxidoreductase C-terminal" evidence="9">
    <location>
        <begin position="423"/>
        <end position="540"/>
    </location>
</feature>
<evidence type="ECO:0000256" key="3">
    <source>
        <dbReference type="ARBA" id="ARBA00022630"/>
    </source>
</evidence>
<keyword evidence="3" id="KW-0285">Flavoprotein</keyword>
<dbReference type="Pfam" id="PF05199">
    <property type="entry name" value="GMC_oxred_C"/>
    <property type="match status" value="1"/>
</dbReference>
<dbReference type="PANTHER" id="PTHR42784:SF1">
    <property type="entry name" value="PYRANOSE 2-OXIDASE"/>
    <property type="match status" value="1"/>
</dbReference>
<dbReference type="SUPFAM" id="SSF54373">
    <property type="entry name" value="FAD-linked reductases, C-terminal domain"/>
    <property type="match status" value="1"/>
</dbReference>
<dbReference type="InterPro" id="IPR007867">
    <property type="entry name" value="GMC_OxRtase_C"/>
</dbReference>
<dbReference type="InterPro" id="IPR006076">
    <property type="entry name" value="FAD-dep_OxRdtase"/>
</dbReference>
<dbReference type="GO" id="GO:0016614">
    <property type="term" value="F:oxidoreductase activity, acting on CH-OH group of donors"/>
    <property type="evidence" value="ECO:0007669"/>
    <property type="project" value="InterPro"/>
</dbReference>
<dbReference type="RefSeq" id="WP_208653414.1">
    <property type="nucleotide sequence ID" value="NZ_BARK01000006.1"/>
</dbReference>
<dbReference type="EMBL" id="BJVA01000016">
    <property type="protein sequence ID" value="GEK97052.1"/>
    <property type="molecule type" value="Genomic_DNA"/>
</dbReference>
<sequence>MPQKTLRLTESHILTEQGKIKDMAMQYDADVIVVGSGAVGSNTAYELAKKGKSVIILESGVWIPRWKIVENFRSSPRKGNHNDPYPNEPWAPTSFDPNYIENVGSFKFLPGMLRLVGGTTWHWAAATWRFLPNDMKLKTLYGVGRDWPISYDELEPYYDIAEYNLGVSGSDTQDQSGQGGAAFPPRSRPYPVPPEAETYYFQRLKARIGAEGFHFIHEPNGRTNQPWDGRPGCSGNNNCMPVCPIGAMYSGDVHARHAQAAGAKILTDATAYKLEKGEGGKIVAVHYRTSKGDDVRLTARYFIIACNGLETPKLLLMSDVANSSDQVGRNLMDHTGMGLQFLADEPLWPGRGQVQQGGIFNWRDGPFRKERSAIKHALTNTVPNRAITQLLLKQGVVGPELDEKIKHMAAHWVDISTVFEMLPNAENRIQPSTTRKDALGIPTMRINYNTDDYVERGAVQAKKDYADFVRIMGGTVIEDNTGWQNRDHIMGTVLMGDDAKTSVVNSECRSWDHSNLFMATTGVIPACGVVNPTLAGVAMGIRSAHIIAKEI</sequence>
<feature type="domain" description="Glucose-methanol-choline oxidoreductase N-terminal" evidence="7">
    <location>
        <begin position="151"/>
        <end position="335"/>
    </location>
</feature>
<comment type="cofactor">
    <cofactor evidence="1">
        <name>FAD</name>
        <dbReference type="ChEBI" id="CHEBI:57692"/>
    </cofactor>
</comment>
<feature type="domain" description="FAD dependent oxidoreductase" evidence="8">
    <location>
        <begin position="30"/>
        <end position="60"/>
    </location>
</feature>
<keyword evidence="4" id="KW-0274">FAD</keyword>
<dbReference type="PANTHER" id="PTHR42784">
    <property type="entry name" value="PYRANOSE 2-OXIDASE"/>
    <property type="match status" value="1"/>
</dbReference>
<dbReference type="Pfam" id="PF00732">
    <property type="entry name" value="GMC_oxred_N"/>
    <property type="match status" value="1"/>
</dbReference>
<feature type="region of interest" description="Disordered" evidence="6">
    <location>
        <begin position="168"/>
        <end position="188"/>
    </location>
</feature>
<evidence type="ECO:0000256" key="2">
    <source>
        <dbReference type="ARBA" id="ARBA00010790"/>
    </source>
</evidence>
<reference evidence="10 11" key="1">
    <citation type="submission" date="2019-07" db="EMBL/GenBank/DDBJ databases">
        <title>Whole genome shotgun sequence of Gluconobacter kanchanaburiensis NBRC 103587.</title>
        <authorList>
            <person name="Hosoyama A."/>
            <person name="Uohara A."/>
            <person name="Ohji S."/>
            <person name="Ichikawa N."/>
        </authorList>
    </citation>
    <scope>NUCLEOTIDE SEQUENCE [LARGE SCALE GENOMIC DNA]</scope>
    <source>
        <strain evidence="10 11">NBRC 103587</strain>
    </source>
</reference>
<evidence type="ECO:0000256" key="4">
    <source>
        <dbReference type="ARBA" id="ARBA00022827"/>
    </source>
</evidence>
<evidence type="ECO:0000313" key="11">
    <source>
        <dbReference type="Proteomes" id="UP000321079"/>
    </source>
</evidence>
<evidence type="ECO:0000259" key="8">
    <source>
        <dbReference type="Pfam" id="PF01266"/>
    </source>
</evidence>
<dbReference type="SUPFAM" id="SSF51905">
    <property type="entry name" value="FAD/NAD(P)-binding domain"/>
    <property type="match status" value="1"/>
</dbReference>
<organism evidence="10 11">
    <name type="scientific">Gluconobacter kanchanaburiensis NBRC 103587</name>
    <dbReference type="NCBI Taxonomy" id="1307948"/>
    <lineage>
        <taxon>Bacteria</taxon>
        <taxon>Pseudomonadati</taxon>
        <taxon>Pseudomonadota</taxon>
        <taxon>Alphaproteobacteria</taxon>
        <taxon>Acetobacterales</taxon>
        <taxon>Acetobacteraceae</taxon>
        <taxon>Gluconobacter</taxon>
    </lineage>
</organism>
<evidence type="ECO:0000256" key="1">
    <source>
        <dbReference type="ARBA" id="ARBA00001974"/>
    </source>
</evidence>
<protein>
    <submittedName>
        <fullName evidence="10">Choline dehydrogenase</fullName>
    </submittedName>
</protein>
<dbReference type="GO" id="GO:0050660">
    <property type="term" value="F:flavin adenine dinucleotide binding"/>
    <property type="evidence" value="ECO:0007669"/>
    <property type="project" value="InterPro"/>
</dbReference>
<keyword evidence="5" id="KW-0560">Oxidoreductase</keyword>
<gene>
    <name evidence="10" type="ORF">GKA01_22490</name>
</gene>
<dbReference type="InterPro" id="IPR036188">
    <property type="entry name" value="FAD/NAD-bd_sf"/>
</dbReference>
<proteinExistence type="inferred from homology"/>
<evidence type="ECO:0000256" key="5">
    <source>
        <dbReference type="ARBA" id="ARBA00023002"/>
    </source>
</evidence>